<evidence type="ECO:0000313" key="2">
    <source>
        <dbReference type="Proteomes" id="UP000613580"/>
    </source>
</evidence>
<dbReference type="EMBL" id="JACAZE010000017">
    <property type="protein sequence ID" value="KAF7296282.1"/>
    <property type="molecule type" value="Genomic_DNA"/>
</dbReference>
<proteinExistence type="predicted"/>
<name>A0A8H6VWC2_MYCCL</name>
<sequence length="584" mass="65224">MRGRFVSDARSLLPTSMTERQARLLLDLPTEIILCCLHNLTLDDLSSCLFVFNRQLCRIITHSVLVRYRVEQELAGVQENVRTLAGLSISERRAALQARNERWDSFSPISRLMVPFTVSSAFLYDLAAGHWLMAVNEDGAADGVMPSKLICANLTAAEPQFQTVFTGAPFVNFTTGLEEDDLLVLVTCVPCADDPTQSDIDAHILALSTGAAHPRAARPMIHLHRRPSLPRPSFEVGIEICGPALALNCQNLWMSDDTGSKLLHIVDWRTGEPYVEPFDVHSCAIVFLASDILAIPHPRGEGITVMKLPSSPTPSSHKPPTAKLVLLEFPALKPNYFVMPIDIQFRHSPLPRHHLGDARYVQAAFLPALEDTITLLSFSTYTTFEEQPGDLHANVLTQTHLAVIRTAALVQTVLDELEELSDDEGADTERNPEREILPTIFPWAAWGPPCVLWLDPELFSRHHSWISTACGSRLAGYPPFDPEQRDARHPVRILDFNPHYIAHLRRRFADNPADPQWENVRIVETATVQGVDSHFLEPVVSELAYVETTSKETYDFHDVFLSEQALVGIRYGPDGDTLDVMRFG</sequence>
<accession>A0A8H6VWC2</accession>
<dbReference type="Proteomes" id="UP000613580">
    <property type="component" value="Unassembled WGS sequence"/>
</dbReference>
<evidence type="ECO:0000313" key="1">
    <source>
        <dbReference type="EMBL" id="KAF7296282.1"/>
    </source>
</evidence>
<organism evidence="1 2">
    <name type="scientific">Mycena chlorophos</name>
    <name type="common">Agaric fungus</name>
    <name type="synonym">Agaricus chlorophos</name>
    <dbReference type="NCBI Taxonomy" id="658473"/>
    <lineage>
        <taxon>Eukaryota</taxon>
        <taxon>Fungi</taxon>
        <taxon>Dikarya</taxon>
        <taxon>Basidiomycota</taxon>
        <taxon>Agaricomycotina</taxon>
        <taxon>Agaricomycetes</taxon>
        <taxon>Agaricomycetidae</taxon>
        <taxon>Agaricales</taxon>
        <taxon>Marasmiineae</taxon>
        <taxon>Mycenaceae</taxon>
        <taxon>Mycena</taxon>
    </lineage>
</organism>
<comment type="caution">
    <text evidence="1">The sequence shown here is derived from an EMBL/GenBank/DDBJ whole genome shotgun (WGS) entry which is preliminary data.</text>
</comment>
<protein>
    <recommendedName>
        <fullName evidence="3">F-box domain-containing protein</fullName>
    </recommendedName>
</protein>
<keyword evidence="2" id="KW-1185">Reference proteome</keyword>
<dbReference type="OrthoDB" id="3149552at2759"/>
<reference evidence="1" key="1">
    <citation type="submission" date="2020-05" db="EMBL/GenBank/DDBJ databases">
        <title>Mycena genomes resolve the evolution of fungal bioluminescence.</title>
        <authorList>
            <person name="Tsai I.J."/>
        </authorList>
    </citation>
    <scope>NUCLEOTIDE SEQUENCE</scope>
    <source>
        <strain evidence="1">110903Hualien_Pintung</strain>
    </source>
</reference>
<gene>
    <name evidence="1" type="ORF">HMN09_01097500</name>
</gene>
<dbReference type="AlphaFoldDB" id="A0A8H6VWC2"/>
<evidence type="ECO:0008006" key="3">
    <source>
        <dbReference type="Google" id="ProtNLM"/>
    </source>
</evidence>